<evidence type="ECO:0000313" key="1">
    <source>
        <dbReference type="EMBL" id="CAJ0587053.1"/>
    </source>
</evidence>
<keyword evidence="2" id="KW-1185">Reference proteome</keyword>
<name>A0AA36DGZ7_9BILA</name>
<reference evidence="1" key="1">
    <citation type="submission" date="2023-06" db="EMBL/GenBank/DDBJ databases">
        <authorList>
            <person name="Delattre M."/>
        </authorList>
    </citation>
    <scope>NUCLEOTIDE SEQUENCE</scope>
    <source>
        <strain evidence="1">AF72</strain>
    </source>
</reference>
<evidence type="ECO:0000313" key="2">
    <source>
        <dbReference type="Proteomes" id="UP001177023"/>
    </source>
</evidence>
<feature type="non-terminal residue" evidence="1">
    <location>
        <position position="1"/>
    </location>
</feature>
<organism evidence="1 2">
    <name type="scientific">Mesorhabditis spiculigera</name>
    <dbReference type="NCBI Taxonomy" id="96644"/>
    <lineage>
        <taxon>Eukaryota</taxon>
        <taxon>Metazoa</taxon>
        <taxon>Ecdysozoa</taxon>
        <taxon>Nematoda</taxon>
        <taxon>Chromadorea</taxon>
        <taxon>Rhabditida</taxon>
        <taxon>Rhabditina</taxon>
        <taxon>Rhabditomorpha</taxon>
        <taxon>Rhabditoidea</taxon>
        <taxon>Rhabditidae</taxon>
        <taxon>Mesorhabditinae</taxon>
        <taxon>Mesorhabditis</taxon>
    </lineage>
</organism>
<dbReference type="EMBL" id="CATQJA010002709">
    <property type="protein sequence ID" value="CAJ0587053.1"/>
    <property type="molecule type" value="Genomic_DNA"/>
</dbReference>
<sequence length="66" mass="7569">MHRQFSYRPSLDDLVEASDEEDYDVFSERSEDDLANEAPTLISEVLAALRSRFWRRAASLGAYRSG</sequence>
<dbReference type="AlphaFoldDB" id="A0AA36DGZ7"/>
<gene>
    <name evidence="1" type="ORF">MSPICULIGERA_LOCUS25033</name>
</gene>
<comment type="caution">
    <text evidence="1">The sequence shown here is derived from an EMBL/GenBank/DDBJ whole genome shotgun (WGS) entry which is preliminary data.</text>
</comment>
<dbReference type="Proteomes" id="UP001177023">
    <property type="component" value="Unassembled WGS sequence"/>
</dbReference>
<protein>
    <submittedName>
        <fullName evidence="1">Uncharacterized protein</fullName>
    </submittedName>
</protein>
<accession>A0AA36DGZ7</accession>
<proteinExistence type="predicted"/>